<dbReference type="Gene3D" id="4.10.110.10">
    <property type="entry name" value="Spasmolytic Protein, domain 1"/>
    <property type="match status" value="1"/>
</dbReference>
<protein>
    <recommendedName>
        <fullName evidence="4">P-type domain-containing protein</fullName>
    </recommendedName>
</protein>
<reference evidence="5" key="1">
    <citation type="submission" date="2014-11" db="EMBL/GenBank/DDBJ databases">
        <authorList>
            <person name="Otto D Thomas"/>
            <person name="Naeem Raeece"/>
        </authorList>
    </citation>
    <scope>NUCLEOTIDE SEQUENCE</scope>
</reference>
<accession>A0A0G4HWR5</accession>
<dbReference type="VEuPathDB" id="CryptoDB:Cvel_9133"/>
<dbReference type="PROSITE" id="PS51448">
    <property type="entry name" value="P_TREFOIL_2"/>
    <property type="match status" value="3"/>
</dbReference>
<name>A0A0G4HWR5_9ALVE</name>
<dbReference type="AlphaFoldDB" id="A0A0G4HWR5"/>
<dbReference type="SUPFAM" id="SSF57492">
    <property type="entry name" value="Trefoil"/>
    <property type="match status" value="2"/>
</dbReference>
<dbReference type="InterPro" id="IPR000519">
    <property type="entry name" value="P_trefoil_dom"/>
</dbReference>
<evidence type="ECO:0000256" key="3">
    <source>
        <dbReference type="SAM" id="Phobius"/>
    </source>
</evidence>
<dbReference type="InterPro" id="IPR044913">
    <property type="entry name" value="P_trefoil_dom_sf"/>
</dbReference>
<keyword evidence="3" id="KW-1133">Transmembrane helix</keyword>
<evidence type="ECO:0000256" key="2">
    <source>
        <dbReference type="PROSITE-ProRule" id="PRU00779"/>
    </source>
</evidence>
<proteinExistence type="predicted"/>
<dbReference type="CDD" id="cd00111">
    <property type="entry name" value="Trefoil"/>
    <property type="match status" value="1"/>
</dbReference>
<feature type="disulfide bond" evidence="2">
    <location>
        <begin position="467"/>
        <end position="482"/>
    </location>
</feature>
<dbReference type="SMART" id="SM00018">
    <property type="entry name" value="PD"/>
    <property type="match status" value="1"/>
</dbReference>
<keyword evidence="1 2" id="KW-1015">Disulfide bond</keyword>
<feature type="domain" description="P-type" evidence="4">
    <location>
        <begin position="385"/>
        <end position="437"/>
    </location>
</feature>
<feature type="domain" description="P-type" evidence="4">
    <location>
        <begin position="441"/>
        <end position="496"/>
    </location>
</feature>
<gene>
    <name evidence="5" type="ORF">Cvel_9133</name>
</gene>
<dbReference type="EMBL" id="CDMZ01004200">
    <property type="protein sequence ID" value="CEM48964.1"/>
    <property type="molecule type" value="Genomic_DNA"/>
</dbReference>
<keyword evidence="3" id="KW-0812">Transmembrane</keyword>
<comment type="caution">
    <text evidence="2">Lacks conserved residue(s) required for the propagation of feature annotation.</text>
</comment>
<feature type="disulfide bond" evidence="2">
    <location>
        <begin position="416"/>
        <end position="433"/>
    </location>
</feature>
<evidence type="ECO:0000256" key="1">
    <source>
        <dbReference type="ARBA" id="ARBA00023157"/>
    </source>
</evidence>
<sequence>MESFPLPPPGAAAPRCSPFPGAVRSVLSEDEQDVFLRRWRRAEQSADFDDAKSSPIAVLISGQSSRLVSPSNLKKHVVAPNDLLFDFHVFVDLTNSSHALDFDVSTPVISETSLVGEERVREFQEFATSIDIRRRPRLLPRQVESRLSEWSEKDKPEQSDNNMQQLYTKLCLCETVERYEESILGRRFEWVLWFREDAFFTNDFDLSFLLEETPEEKSVWRQTCKEFGGMNEKGFVLSRSALPDFAQVLFTFYDPSVPSWNFQCFNLQDCYKQFFEHRGVSVKGLSTTEMPYCDSIIRGGEVFFRVAYCEGCLVPFDDREDKAVLAGPPPEFCGIETGRRLPCGHPQHQHQCRSAGCCHDLHCCWDVFRGECYHSSQTVSRGAEPMCTAAAGRAGGVIECKSPWKKSREEMTRDHCRFIGCCWDPYLSNSFSCYHKQSPEPVCQRQRVSRSLPQMLFESGAGVRAQCGPSLIGPNECERRGCCWGGGGKPSCFARPASRLQGGLWRSSLRPVPNSSVATIAVGGRDSSVVFFLPFLFVLPSVVLLVIASLCRRKRRNEDGW</sequence>
<organism evidence="5">
    <name type="scientific">Chromera velia CCMP2878</name>
    <dbReference type="NCBI Taxonomy" id="1169474"/>
    <lineage>
        <taxon>Eukaryota</taxon>
        <taxon>Sar</taxon>
        <taxon>Alveolata</taxon>
        <taxon>Colpodellida</taxon>
        <taxon>Chromeraceae</taxon>
        <taxon>Chromera</taxon>
    </lineage>
</organism>
<dbReference type="Pfam" id="PF00088">
    <property type="entry name" value="Trefoil"/>
    <property type="match status" value="1"/>
</dbReference>
<evidence type="ECO:0000259" key="4">
    <source>
        <dbReference type="PROSITE" id="PS51448"/>
    </source>
</evidence>
<keyword evidence="3" id="KW-0472">Membrane</keyword>
<feature type="domain" description="P-type" evidence="4">
    <location>
        <begin position="331"/>
        <end position="376"/>
    </location>
</feature>
<feature type="transmembrane region" description="Helical" evidence="3">
    <location>
        <begin position="529"/>
        <end position="551"/>
    </location>
</feature>
<evidence type="ECO:0000313" key="5">
    <source>
        <dbReference type="EMBL" id="CEM48964.1"/>
    </source>
</evidence>